<keyword evidence="2" id="KW-1185">Reference proteome</keyword>
<organism evidence="1 2">
    <name type="scientific">Caenorhabditis auriculariae</name>
    <dbReference type="NCBI Taxonomy" id="2777116"/>
    <lineage>
        <taxon>Eukaryota</taxon>
        <taxon>Metazoa</taxon>
        <taxon>Ecdysozoa</taxon>
        <taxon>Nematoda</taxon>
        <taxon>Chromadorea</taxon>
        <taxon>Rhabditida</taxon>
        <taxon>Rhabditina</taxon>
        <taxon>Rhabditomorpha</taxon>
        <taxon>Rhabditoidea</taxon>
        <taxon>Rhabditidae</taxon>
        <taxon>Peloderinae</taxon>
        <taxon>Caenorhabditis</taxon>
    </lineage>
</organism>
<accession>A0A8S1HT66</accession>
<name>A0A8S1HT66_9PELO</name>
<proteinExistence type="predicted"/>
<protein>
    <submittedName>
        <fullName evidence="1">Uncharacterized protein</fullName>
    </submittedName>
</protein>
<evidence type="ECO:0000313" key="2">
    <source>
        <dbReference type="Proteomes" id="UP000835052"/>
    </source>
</evidence>
<gene>
    <name evidence="1" type="ORF">CAUJ_LOCUS14021</name>
</gene>
<dbReference type="Proteomes" id="UP000835052">
    <property type="component" value="Unassembled WGS sequence"/>
</dbReference>
<evidence type="ECO:0000313" key="1">
    <source>
        <dbReference type="EMBL" id="CAD6198114.1"/>
    </source>
</evidence>
<dbReference type="EMBL" id="CAJGYM010000115">
    <property type="protein sequence ID" value="CAD6198114.1"/>
    <property type="molecule type" value="Genomic_DNA"/>
</dbReference>
<sequence>MVNNQWSLVCSVFFGEAPGCGVVWPLRGLHHCLGGRVSPRLRPLRTAHSPYRSTVDRRGERSIHEGTCQSCLGIGKSGIMVQTKSHESFVLPNWRIEVDVVAES</sequence>
<reference evidence="1" key="1">
    <citation type="submission" date="2020-10" db="EMBL/GenBank/DDBJ databases">
        <authorList>
            <person name="Kikuchi T."/>
        </authorList>
    </citation>
    <scope>NUCLEOTIDE SEQUENCE</scope>
    <source>
        <strain evidence="1">NKZ352</strain>
    </source>
</reference>
<dbReference type="AlphaFoldDB" id="A0A8S1HT66"/>
<comment type="caution">
    <text evidence="1">The sequence shown here is derived from an EMBL/GenBank/DDBJ whole genome shotgun (WGS) entry which is preliminary data.</text>
</comment>